<comment type="caution">
    <text evidence="1">The sequence shown here is derived from an EMBL/GenBank/DDBJ whole genome shotgun (WGS) entry which is preliminary data.</text>
</comment>
<name>A0A5B7HXH1_PORTR</name>
<evidence type="ECO:0000313" key="2">
    <source>
        <dbReference type="Proteomes" id="UP000324222"/>
    </source>
</evidence>
<dbReference type="OrthoDB" id="6020543at2759"/>
<evidence type="ECO:0000313" key="1">
    <source>
        <dbReference type="EMBL" id="MPC74643.1"/>
    </source>
</evidence>
<proteinExistence type="predicted"/>
<accession>A0A5B7HXH1</accession>
<gene>
    <name evidence="1" type="ORF">E2C01_069011</name>
</gene>
<reference evidence="1 2" key="1">
    <citation type="submission" date="2019-05" db="EMBL/GenBank/DDBJ databases">
        <title>Another draft genome of Portunus trituberculatus and its Hox gene families provides insights of decapod evolution.</title>
        <authorList>
            <person name="Jeong J.-H."/>
            <person name="Song I."/>
            <person name="Kim S."/>
            <person name="Choi T."/>
            <person name="Kim D."/>
            <person name="Ryu S."/>
            <person name="Kim W."/>
        </authorList>
    </citation>
    <scope>NUCLEOTIDE SEQUENCE [LARGE SCALE GENOMIC DNA]</scope>
    <source>
        <tissue evidence="1">Muscle</tissue>
    </source>
</reference>
<sequence>MLYNAISPSARSPCNYYSYRDECESLISASMSTLQGKAIPRFCLSLFSWSIMYLHTRLILYLFEK</sequence>
<dbReference type="AlphaFoldDB" id="A0A5B7HXH1"/>
<organism evidence="1 2">
    <name type="scientific">Portunus trituberculatus</name>
    <name type="common">Swimming crab</name>
    <name type="synonym">Neptunus trituberculatus</name>
    <dbReference type="NCBI Taxonomy" id="210409"/>
    <lineage>
        <taxon>Eukaryota</taxon>
        <taxon>Metazoa</taxon>
        <taxon>Ecdysozoa</taxon>
        <taxon>Arthropoda</taxon>
        <taxon>Crustacea</taxon>
        <taxon>Multicrustacea</taxon>
        <taxon>Malacostraca</taxon>
        <taxon>Eumalacostraca</taxon>
        <taxon>Eucarida</taxon>
        <taxon>Decapoda</taxon>
        <taxon>Pleocyemata</taxon>
        <taxon>Brachyura</taxon>
        <taxon>Eubrachyura</taxon>
        <taxon>Portunoidea</taxon>
        <taxon>Portunidae</taxon>
        <taxon>Portuninae</taxon>
        <taxon>Portunus</taxon>
    </lineage>
</organism>
<protein>
    <submittedName>
        <fullName evidence="1">Uncharacterized protein</fullName>
    </submittedName>
</protein>
<keyword evidence="2" id="KW-1185">Reference proteome</keyword>
<dbReference type="EMBL" id="VSRR010039369">
    <property type="protein sequence ID" value="MPC74643.1"/>
    <property type="molecule type" value="Genomic_DNA"/>
</dbReference>
<dbReference type="Proteomes" id="UP000324222">
    <property type="component" value="Unassembled WGS sequence"/>
</dbReference>